<dbReference type="Pfam" id="PF00535">
    <property type="entry name" value="Glycos_transf_2"/>
    <property type="match status" value="1"/>
</dbReference>
<evidence type="ECO:0000256" key="1">
    <source>
        <dbReference type="ARBA" id="ARBA00004776"/>
    </source>
</evidence>
<evidence type="ECO:0000313" key="7">
    <source>
        <dbReference type="Proteomes" id="UP001157109"/>
    </source>
</evidence>
<organism evidence="6 7">
    <name type="scientific">Arsenicicoccus piscis</name>
    <dbReference type="NCBI Taxonomy" id="673954"/>
    <lineage>
        <taxon>Bacteria</taxon>
        <taxon>Bacillati</taxon>
        <taxon>Actinomycetota</taxon>
        <taxon>Actinomycetes</taxon>
        <taxon>Micrococcales</taxon>
        <taxon>Intrasporangiaceae</taxon>
        <taxon>Arsenicicoccus</taxon>
    </lineage>
</organism>
<accession>A0ABQ6HL56</accession>
<dbReference type="InterPro" id="IPR001173">
    <property type="entry name" value="Glyco_trans_2-like"/>
</dbReference>
<comment type="similarity">
    <text evidence="2">Belongs to the glycosyltransferase 2 family.</text>
</comment>
<gene>
    <name evidence="6" type="ORF">GCM10025862_07430</name>
</gene>
<proteinExistence type="inferred from homology"/>
<keyword evidence="7" id="KW-1185">Reference proteome</keyword>
<keyword evidence="3" id="KW-0328">Glycosyltransferase</keyword>
<protein>
    <recommendedName>
        <fullName evidence="5">Glycosyltransferase 2-like domain-containing protein</fullName>
    </recommendedName>
</protein>
<comment type="pathway">
    <text evidence="1">Cell wall biogenesis; cell wall polysaccharide biosynthesis.</text>
</comment>
<name>A0ABQ6HL56_9MICO</name>
<dbReference type="CDD" id="cd00761">
    <property type="entry name" value="Glyco_tranf_GTA_type"/>
    <property type="match status" value="1"/>
</dbReference>
<sequence>MPTYRRPALLRALLESLAPEAGPHPVTVVVADNDGDPAIAALVAELADELRLDLHYRAVTERGISQVRNQLIRTATELVPTWRWLVMYDDDGTLTPGCLERLLSQGEQIGADIVGGRVLHGVGEHDRAIARAYMAASLRPRANGLVDMINGAQNTALGRRVVDLVGDPWYPDDHGLSGGEDYAFFARAKALGARFGWVDDAAVNEPIPAARLTDRAVLHRAFVENAANALTDCQLHGRGAAVQHLLGDLRWPFVHLVSGLRHHDHDVMADSMVGIVGLAGRATGLAGGRFEPYRECSIVTARPSSAPSTAGPLAH</sequence>
<dbReference type="Proteomes" id="UP001157109">
    <property type="component" value="Unassembled WGS sequence"/>
</dbReference>
<evidence type="ECO:0000256" key="3">
    <source>
        <dbReference type="ARBA" id="ARBA00022676"/>
    </source>
</evidence>
<dbReference type="PANTHER" id="PTHR43179">
    <property type="entry name" value="RHAMNOSYLTRANSFERASE WBBL"/>
    <property type="match status" value="1"/>
</dbReference>
<evidence type="ECO:0000256" key="4">
    <source>
        <dbReference type="ARBA" id="ARBA00022679"/>
    </source>
</evidence>
<evidence type="ECO:0000313" key="6">
    <source>
        <dbReference type="EMBL" id="GMA18722.1"/>
    </source>
</evidence>
<evidence type="ECO:0000259" key="5">
    <source>
        <dbReference type="Pfam" id="PF00535"/>
    </source>
</evidence>
<reference evidence="7" key="1">
    <citation type="journal article" date="2019" name="Int. J. Syst. Evol. Microbiol.">
        <title>The Global Catalogue of Microorganisms (GCM) 10K type strain sequencing project: providing services to taxonomists for standard genome sequencing and annotation.</title>
        <authorList>
            <consortium name="The Broad Institute Genomics Platform"/>
            <consortium name="The Broad Institute Genome Sequencing Center for Infectious Disease"/>
            <person name="Wu L."/>
            <person name="Ma J."/>
        </authorList>
    </citation>
    <scope>NUCLEOTIDE SEQUENCE [LARGE SCALE GENOMIC DNA]</scope>
    <source>
        <strain evidence="7">NBRC 105830</strain>
    </source>
</reference>
<dbReference type="EMBL" id="BSUJ01000001">
    <property type="protein sequence ID" value="GMA18722.1"/>
    <property type="molecule type" value="Genomic_DNA"/>
</dbReference>
<dbReference type="SUPFAM" id="SSF53448">
    <property type="entry name" value="Nucleotide-diphospho-sugar transferases"/>
    <property type="match status" value="1"/>
</dbReference>
<dbReference type="InterPro" id="IPR029044">
    <property type="entry name" value="Nucleotide-diphossugar_trans"/>
</dbReference>
<feature type="domain" description="Glycosyltransferase 2-like" evidence="5">
    <location>
        <begin position="1"/>
        <end position="124"/>
    </location>
</feature>
<evidence type="ECO:0000256" key="2">
    <source>
        <dbReference type="ARBA" id="ARBA00006739"/>
    </source>
</evidence>
<dbReference type="PANTHER" id="PTHR43179:SF12">
    <property type="entry name" value="GALACTOFURANOSYLTRANSFERASE GLFT2"/>
    <property type="match status" value="1"/>
</dbReference>
<dbReference type="Gene3D" id="3.90.550.10">
    <property type="entry name" value="Spore Coat Polysaccharide Biosynthesis Protein SpsA, Chain A"/>
    <property type="match status" value="1"/>
</dbReference>
<comment type="caution">
    <text evidence="6">The sequence shown here is derived from an EMBL/GenBank/DDBJ whole genome shotgun (WGS) entry which is preliminary data.</text>
</comment>
<keyword evidence="4" id="KW-0808">Transferase</keyword>